<sequence length="72" mass="8147">MRAPHGTLPVDLYAYARETPGPSDNPRPIESDRARIRVTDDWPQVLPITEVELRVIEAHFAEVLDELFGPLP</sequence>
<reference evidence="1" key="1">
    <citation type="journal article" date="2014" name="Int. J. Syst. Evol. Microbiol.">
        <title>Complete genome sequence of Corynebacterium casei LMG S-19264T (=DSM 44701T), isolated from a smear-ripened cheese.</title>
        <authorList>
            <consortium name="US DOE Joint Genome Institute (JGI-PGF)"/>
            <person name="Walter F."/>
            <person name="Albersmeier A."/>
            <person name="Kalinowski J."/>
            <person name="Ruckert C."/>
        </authorList>
    </citation>
    <scope>NUCLEOTIDE SEQUENCE</scope>
    <source>
        <strain evidence="1">VKM B-2789</strain>
    </source>
</reference>
<evidence type="ECO:0000313" key="2">
    <source>
        <dbReference type="Proteomes" id="UP001143330"/>
    </source>
</evidence>
<protein>
    <submittedName>
        <fullName evidence="1">Uncharacterized protein</fullName>
    </submittedName>
</protein>
<name>A0A9W6JV23_9HYPH</name>
<evidence type="ECO:0000313" key="1">
    <source>
        <dbReference type="EMBL" id="GLK82829.1"/>
    </source>
</evidence>
<keyword evidence="2" id="KW-1185">Reference proteome</keyword>
<dbReference type="EMBL" id="BSFM01000004">
    <property type="protein sequence ID" value="GLK82829.1"/>
    <property type="molecule type" value="Genomic_DNA"/>
</dbReference>
<comment type="caution">
    <text evidence="1">The sequence shown here is derived from an EMBL/GenBank/DDBJ whole genome shotgun (WGS) entry which is preliminary data.</text>
</comment>
<proteinExistence type="predicted"/>
<dbReference type="AlphaFoldDB" id="A0A9W6JV23"/>
<reference evidence="1" key="2">
    <citation type="submission" date="2023-01" db="EMBL/GenBank/DDBJ databases">
        <authorList>
            <person name="Sun Q."/>
            <person name="Evtushenko L."/>
        </authorList>
    </citation>
    <scope>NUCLEOTIDE SEQUENCE</scope>
    <source>
        <strain evidence="1">VKM B-2789</strain>
    </source>
</reference>
<accession>A0A9W6JV23</accession>
<gene>
    <name evidence="1" type="ORF">GCM10017653_08980</name>
</gene>
<organism evidence="1 2">
    <name type="scientific">Ancylobacter defluvii</name>
    <dbReference type="NCBI Taxonomy" id="1282440"/>
    <lineage>
        <taxon>Bacteria</taxon>
        <taxon>Pseudomonadati</taxon>
        <taxon>Pseudomonadota</taxon>
        <taxon>Alphaproteobacteria</taxon>
        <taxon>Hyphomicrobiales</taxon>
        <taxon>Xanthobacteraceae</taxon>
        <taxon>Ancylobacter</taxon>
    </lineage>
</organism>
<dbReference type="Proteomes" id="UP001143330">
    <property type="component" value="Unassembled WGS sequence"/>
</dbReference>